<dbReference type="InterPro" id="IPR036322">
    <property type="entry name" value="WD40_repeat_dom_sf"/>
</dbReference>
<protein>
    <submittedName>
        <fullName evidence="4">WD repeat-containing protein</fullName>
    </submittedName>
</protein>
<dbReference type="Proteomes" id="UP000023152">
    <property type="component" value="Unassembled WGS sequence"/>
</dbReference>
<keyword evidence="1 3" id="KW-0853">WD repeat</keyword>
<keyword evidence="2" id="KW-0677">Repeat</keyword>
<dbReference type="PROSITE" id="PS50294">
    <property type="entry name" value="WD_REPEATS_REGION"/>
    <property type="match status" value="6"/>
</dbReference>
<name>X6NWK3_RETFI</name>
<feature type="repeat" description="WD" evidence="3">
    <location>
        <begin position="328"/>
        <end position="369"/>
    </location>
</feature>
<dbReference type="AlphaFoldDB" id="X6NWK3"/>
<sequence>MSRFVVNNNIFKKDIILVLQPCFFFECLRKGNKQTKNKTTKQSLFLNIFFNKMKKQIFQYLKKIFKTMLSSEFSTSENKKKKLKLLGDQTLVLREQKYLYYDETHQSNYTTSFRANPAGNGNILPVASEKNINYNNIYLQKHKLTGGMNSFGIQTLKHEKDIQKIETTNLRNTKKHINYKFEKKMPTYDIKTEKELKLVLKNWMTLCSIESGWIDEFDKIISRYVECSSHIDYRAKYFKFLKTFQGPSGCACGVKFSLDGKQIVSATNDKKIRIWDVASGNELQILKGHPLRATYVQFSPNAKMVVSCSGDKTVILWDVVSGQEIKRLEGHSGNVRSVQFSPDGDTVVSCSFDNSIRLWDVDSGKEIKKMEGHSHFVNDVKFSKDGKMLVSSSLDKTIGIWDVKSGERIKHLKGHSGVVWKAQFSPDSVSIVSCSKDKTIRIWDVASGKEVRRFDGYPSWVSDIQFSPDGQTIACSMDKTILLVLMKTGLEIQKLEGHFDSILGIDFSPNGKTIVSSSDDGTIRLWG</sequence>
<feature type="repeat" description="WD" evidence="3">
    <location>
        <begin position="286"/>
        <end position="327"/>
    </location>
</feature>
<organism evidence="4 5">
    <name type="scientific">Reticulomyxa filosa</name>
    <dbReference type="NCBI Taxonomy" id="46433"/>
    <lineage>
        <taxon>Eukaryota</taxon>
        <taxon>Sar</taxon>
        <taxon>Rhizaria</taxon>
        <taxon>Retaria</taxon>
        <taxon>Foraminifera</taxon>
        <taxon>Monothalamids</taxon>
        <taxon>Reticulomyxidae</taxon>
        <taxon>Reticulomyxa</taxon>
    </lineage>
</organism>
<feature type="repeat" description="WD" evidence="3">
    <location>
        <begin position="412"/>
        <end position="453"/>
    </location>
</feature>
<comment type="caution">
    <text evidence="4">The sequence shown here is derived from an EMBL/GenBank/DDBJ whole genome shotgun (WGS) entry which is preliminary data.</text>
</comment>
<feature type="repeat" description="WD" evidence="3">
    <location>
        <begin position="370"/>
        <end position="411"/>
    </location>
</feature>
<dbReference type="Gene3D" id="2.130.10.10">
    <property type="entry name" value="YVTN repeat-like/Quinoprotein amine dehydrogenase"/>
    <property type="match status" value="3"/>
</dbReference>
<feature type="repeat" description="WD" evidence="3">
    <location>
        <begin position="244"/>
        <end position="285"/>
    </location>
</feature>
<dbReference type="PANTHER" id="PTHR44019:SF8">
    <property type="entry name" value="POC1 CENTRIOLAR PROTEIN HOMOLOG"/>
    <property type="match status" value="1"/>
</dbReference>
<dbReference type="PROSITE" id="PS50082">
    <property type="entry name" value="WD_REPEATS_2"/>
    <property type="match status" value="6"/>
</dbReference>
<evidence type="ECO:0000313" key="5">
    <source>
        <dbReference type="Proteomes" id="UP000023152"/>
    </source>
</evidence>
<proteinExistence type="predicted"/>
<dbReference type="InterPro" id="IPR015943">
    <property type="entry name" value="WD40/YVTN_repeat-like_dom_sf"/>
</dbReference>
<dbReference type="SUPFAM" id="SSF50978">
    <property type="entry name" value="WD40 repeat-like"/>
    <property type="match status" value="1"/>
</dbReference>
<dbReference type="CDD" id="cd00200">
    <property type="entry name" value="WD40"/>
    <property type="match status" value="1"/>
</dbReference>
<dbReference type="InterPro" id="IPR050505">
    <property type="entry name" value="WDR55/POC1"/>
</dbReference>
<evidence type="ECO:0000313" key="4">
    <source>
        <dbReference type="EMBL" id="ETO30695.1"/>
    </source>
</evidence>
<dbReference type="PRINTS" id="PR00320">
    <property type="entry name" value="GPROTEINBRPT"/>
</dbReference>
<feature type="repeat" description="WD" evidence="3">
    <location>
        <begin position="495"/>
        <end position="527"/>
    </location>
</feature>
<evidence type="ECO:0000256" key="2">
    <source>
        <dbReference type="ARBA" id="ARBA00022737"/>
    </source>
</evidence>
<dbReference type="InterPro" id="IPR019775">
    <property type="entry name" value="WD40_repeat_CS"/>
</dbReference>
<accession>X6NWK3</accession>
<dbReference type="PROSITE" id="PS00678">
    <property type="entry name" value="WD_REPEATS_1"/>
    <property type="match status" value="5"/>
</dbReference>
<gene>
    <name evidence="4" type="ORF">RFI_06422</name>
</gene>
<reference evidence="4 5" key="1">
    <citation type="journal article" date="2013" name="Curr. Biol.">
        <title>The Genome of the Foraminiferan Reticulomyxa filosa.</title>
        <authorList>
            <person name="Glockner G."/>
            <person name="Hulsmann N."/>
            <person name="Schleicher M."/>
            <person name="Noegel A.A."/>
            <person name="Eichinger L."/>
            <person name="Gallinger C."/>
            <person name="Pawlowski J."/>
            <person name="Sierra R."/>
            <person name="Euteneuer U."/>
            <person name="Pillet L."/>
            <person name="Moustafa A."/>
            <person name="Platzer M."/>
            <person name="Groth M."/>
            <person name="Szafranski K."/>
            <person name="Schliwa M."/>
        </authorList>
    </citation>
    <scope>NUCLEOTIDE SEQUENCE [LARGE SCALE GENOMIC DNA]</scope>
</reference>
<evidence type="ECO:0000256" key="1">
    <source>
        <dbReference type="ARBA" id="ARBA00022574"/>
    </source>
</evidence>
<dbReference type="Pfam" id="PF00400">
    <property type="entry name" value="WD40"/>
    <property type="match status" value="7"/>
</dbReference>
<dbReference type="InterPro" id="IPR020472">
    <property type="entry name" value="WD40_PAC1"/>
</dbReference>
<keyword evidence="5" id="KW-1185">Reference proteome</keyword>
<evidence type="ECO:0000256" key="3">
    <source>
        <dbReference type="PROSITE-ProRule" id="PRU00221"/>
    </source>
</evidence>
<dbReference type="SMART" id="SM00320">
    <property type="entry name" value="WD40"/>
    <property type="match status" value="7"/>
</dbReference>
<dbReference type="PANTHER" id="PTHR44019">
    <property type="entry name" value="WD REPEAT-CONTAINING PROTEIN 55"/>
    <property type="match status" value="1"/>
</dbReference>
<dbReference type="EMBL" id="ASPP01005357">
    <property type="protein sequence ID" value="ETO30695.1"/>
    <property type="molecule type" value="Genomic_DNA"/>
</dbReference>
<dbReference type="InterPro" id="IPR001680">
    <property type="entry name" value="WD40_rpt"/>
</dbReference>
<dbReference type="OrthoDB" id="538223at2759"/>